<proteinExistence type="predicted"/>
<accession>A0A848EC11</accession>
<sequence length="215" mass="24689">MIANPLRRRNWSFPVDAATDSAEEGAPRMLMDPQRKIDQESELWCGAACTQYILRALQRYKKERHSQQLIMSEIQTLGIVDWCGSTPAAIARYLLQECTGRKEPIQIFRLKNENKYAGRLHIWALKHDLKGVYQKWNQAVPFTSDEVILRFVTPKESGLSSHFVVETHFENYSSPFQLMDPAPGEDVYVGRDFDEWLATKGADYQPTSLDLVIHG</sequence>
<organism evidence="1 2">
    <name type="scientific">Neoroseomonas marina</name>
    <dbReference type="NCBI Taxonomy" id="1232220"/>
    <lineage>
        <taxon>Bacteria</taxon>
        <taxon>Pseudomonadati</taxon>
        <taxon>Pseudomonadota</taxon>
        <taxon>Alphaproteobacteria</taxon>
        <taxon>Acetobacterales</taxon>
        <taxon>Acetobacteraceae</taxon>
        <taxon>Neoroseomonas</taxon>
    </lineage>
</organism>
<evidence type="ECO:0000313" key="2">
    <source>
        <dbReference type="Proteomes" id="UP000548582"/>
    </source>
</evidence>
<reference evidence="1 2" key="1">
    <citation type="submission" date="2020-03" db="EMBL/GenBank/DDBJ databases">
        <authorList>
            <person name="Sun Q."/>
        </authorList>
    </citation>
    <scope>NUCLEOTIDE SEQUENCE [LARGE SCALE GENOMIC DNA]</scope>
    <source>
        <strain evidence="1 2">JC162</strain>
    </source>
</reference>
<dbReference type="RefSeq" id="WP_170053291.1">
    <property type="nucleotide sequence ID" value="NZ_JABBKX010000002.1"/>
</dbReference>
<dbReference type="EMBL" id="JABBKX010000002">
    <property type="protein sequence ID" value="NMJ41049.1"/>
    <property type="molecule type" value="Genomic_DNA"/>
</dbReference>
<dbReference type="Proteomes" id="UP000548582">
    <property type="component" value="Unassembled WGS sequence"/>
</dbReference>
<comment type="caution">
    <text evidence="1">The sequence shown here is derived from an EMBL/GenBank/DDBJ whole genome shotgun (WGS) entry which is preliminary data.</text>
</comment>
<dbReference type="AlphaFoldDB" id="A0A848EC11"/>
<gene>
    <name evidence="1" type="ORF">GWK16_07350</name>
</gene>
<name>A0A848EC11_9PROT</name>
<evidence type="ECO:0000313" key="1">
    <source>
        <dbReference type="EMBL" id="NMJ41049.1"/>
    </source>
</evidence>
<keyword evidence="2" id="KW-1185">Reference proteome</keyword>
<protein>
    <submittedName>
        <fullName evidence="1">Uncharacterized protein</fullName>
    </submittedName>
</protein>